<evidence type="ECO:0000256" key="1">
    <source>
        <dbReference type="ARBA" id="ARBA00004459"/>
    </source>
</evidence>
<evidence type="ECO:0000256" key="2">
    <source>
        <dbReference type="ARBA" id="ARBA00009509"/>
    </source>
</evidence>
<keyword evidence="10" id="KW-1133">Transmembrane helix</keyword>
<keyword evidence="6 10" id="KW-0472">Membrane</keyword>
<dbReference type="Pfam" id="PF01514">
    <property type="entry name" value="YscJ_FliF"/>
    <property type="match status" value="1"/>
</dbReference>
<dbReference type="Gene3D" id="3.30.300.30">
    <property type="match status" value="1"/>
</dbReference>
<dbReference type="InterPro" id="IPR006182">
    <property type="entry name" value="FliF_N_dom"/>
</dbReference>
<dbReference type="PRINTS" id="PR01338">
    <property type="entry name" value="TYPE3OMKPROT"/>
</dbReference>
<gene>
    <name evidence="12" type="ORF">EOS_35545</name>
</gene>
<feature type="transmembrane region" description="Helical" evidence="10">
    <location>
        <begin position="217"/>
        <end position="238"/>
    </location>
</feature>
<comment type="caution">
    <text evidence="12">The sequence shown here is derived from an EMBL/GenBank/DDBJ whole genome shotgun (WGS) entry which is preliminary data.</text>
</comment>
<dbReference type="PANTHER" id="PTHR30046:SF3">
    <property type="entry name" value="SECRETION SYSTEM APPARATUS LIPOPROTEIN SSAJ"/>
    <property type="match status" value="1"/>
</dbReference>
<dbReference type="PATRIC" id="fig|908627.4.peg.7951"/>
<dbReference type="Proteomes" id="UP000035963">
    <property type="component" value="Unassembled WGS sequence"/>
</dbReference>
<keyword evidence="5" id="KW-0653">Protein transport</keyword>
<keyword evidence="13" id="KW-1185">Reference proteome</keyword>
<evidence type="ECO:0000256" key="6">
    <source>
        <dbReference type="ARBA" id="ARBA00023136"/>
    </source>
</evidence>
<evidence type="ECO:0000256" key="3">
    <source>
        <dbReference type="ARBA" id="ARBA00022448"/>
    </source>
</evidence>
<reference evidence="12 13" key="1">
    <citation type="journal article" date="2015" name="Genome Announc.">
        <title>Draft Genome Sequence of Burkholderia sp. Strain PML1(12), an Ectomycorrhizosphere-Inhabiting Bacterium with Effective Mineral-Weathering Ability.</title>
        <authorList>
            <person name="Uroz S."/>
            <person name="Oger P."/>
        </authorList>
    </citation>
    <scope>NUCLEOTIDE SEQUENCE [LARGE SCALE GENOMIC DNA]</scope>
    <source>
        <strain evidence="13">PML1(12)</strain>
    </source>
</reference>
<comment type="subcellular location">
    <subcellularLocation>
        <location evidence="1">Cell outer membrane</location>
        <topology evidence="1">Lipid-anchor</topology>
    </subcellularLocation>
</comment>
<dbReference type="AlphaFoldDB" id="A0A0J1CM39"/>
<dbReference type="OrthoDB" id="115186at2"/>
<keyword evidence="10" id="KW-0812">Transmembrane</keyword>
<dbReference type="RefSeq" id="WP_047896905.1">
    <property type="nucleotide sequence ID" value="NZ_AEJF01000214.1"/>
</dbReference>
<keyword evidence="4 10" id="KW-0732">Signal</keyword>
<name>A0A0J1CM39_9BURK</name>
<keyword evidence="7 10" id="KW-0564">Palmitate</keyword>
<dbReference type="Gene3D" id="3.30.70.1530">
    <property type="entry name" value="Hypothetical protein rpa1041"/>
    <property type="match status" value="1"/>
</dbReference>
<dbReference type="InterPro" id="IPR043427">
    <property type="entry name" value="YscJ/FliF"/>
</dbReference>
<accession>A0A0J1CM39</accession>
<keyword evidence="9 10" id="KW-0449">Lipoprotein</keyword>
<evidence type="ECO:0000313" key="13">
    <source>
        <dbReference type="Proteomes" id="UP000035963"/>
    </source>
</evidence>
<feature type="domain" description="Flagellar M-ring N-terminal" evidence="11">
    <location>
        <begin position="23"/>
        <end position="188"/>
    </location>
</feature>
<evidence type="ECO:0000259" key="11">
    <source>
        <dbReference type="Pfam" id="PF01514"/>
    </source>
</evidence>
<dbReference type="PROSITE" id="PS51257">
    <property type="entry name" value="PROKAR_LIPOPROTEIN"/>
    <property type="match status" value="1"/>
</dbReference>
<protein>
    <recommendedName>
        <fullName evidence="10">Lipoprotein</fullName>
    </recommendedName>
</protein>
<evidence type="ECO:0000256" key="4">
    <source>
        <dbReference type="ARBA" id="ARBA00022729"/>
    </source>
</evidence>
<proteinExistence type="inferred from homology"/>
<dbReference type="PANTHER" id="PTHR30046">
    <property type="entry name" value="FLAGELLAR M-RING PROTEIN"/>
    <property type="match status" value="1"/>
</dbReference>
<keyword evidence="3" id="KW-0813">Transport</keyword>
<evidence type="ECO:0000313" key="12">
    <source>
        <dbReference type="EMBL" id="KLU21491.1"/>
    </source>
</evidence>
<evidence type="ECO:0000256" key="9">
    <source>
        <dbReference type="ARBA" id="ARBA00023288"/>
    </source>
</evidence>
<dbReference type="EMBL" id="AEJF01000214">
    <property type="protein sequence ID" value="KLU21491.1"/>
    <property type="molecule type" value="Genomic_DNA"/>
</dbReference>
<evidence type="ECO:0000256" key="10">
    <source>
        <dbReference type="RuleBase" id="RU364102"/>
    </source>
</evidence>
<keyword evidence="8 10" id="KW-0998">Cell outer membrane</keyword>
<comment type="similarity">
    <text evidence="2 10">Belongs to the YscJ lipoprotein family.</text>
</comment>
<dbReference type="NCBIfam" id="TIGR02544">
    <property type="entry name" value="III_secr_YscJ"/>
    <property type="match status" value="1"/>
</dbReference>
<evidence type="ECO:0000256" key="8">
    <source>
        <dbReference type="ARBA" id="ARBA00023237"/>
    </source>
</evidence>
<dbReference type="GO" id="GO:0009306">
    <property type="term" value="P:protein secretion"/>
    <property type="evidence" value="ECO:0007669"/>
    <property type="project" value="InterPro"/>
</dbReference>
<dbReference type="GO" id="GO:0009279">
    <property type="term" value="C:cell outer membrane"/>
    <property type="evidence" value="ECO:0007669"/>
    <property type="project" value="UniProtKB-SubCell"/>
</dbReference>
<dbReference type="InterPro" id="IPR003282">
    <property type="entry name" value="T3SS_SctJ"/>
</dbReference>
<sequence length="243" mass="26865">MNRGRFKWGIVVVAFLLGGCKIELYRDLPEGEANQMLALLMLKQISADKQTEKGGSVTLRVEKDQFINAVEVLRQNGFPRSRRLGIGDLFPSNQLVTSPTQERAKMVYLKEQQLETMLASIDGVILANVSIGQRMDENGKPVAEPSAAVLIKYSPEFNLANNEVQIKSLVSDSVPDIKPEAISVVMQPAAYRYVEVRPETASAPPRWRRWFDANQNVAVAGLASVVLALLSGIGVVAWSSRRR</sequence>
<evidence type="ECO:0000256" key="5">
    <source>
        <dbReference type="ARBA" id="ARBA00022927"/>
    </source>
</evidence>
<evidence type="ECO:0000256" key="7">
    <source>
        <dbReference type="ARBA" id="ARBA00023139"/>
    </source>
</evidence>
<organism evidence="12 13">
    <name type="scientific">Caballeronia mineralivorans PML1(12)</name>
    <dbReference type="NCBI Taxonomy" id="908627"/>
    <lineage>
        <taxon>Bacteria</taxon>
        <taxon>Pseudomonadati</taxon>
        <taxon>Pseudomonadota</taxon>
        <taxon>Betaproteobacteria</taxon>
        <taxon>Burkholderiales</taxon>
        <taxon>Burkholderiaceae</taxon>
        <taxon>Caballeronia</taxon>
    </lineage>
</organism>
<dbReference type="InterPro" id="IPR045851">
    <property type="entry name" value="AMP-bd_C_sf"/>
</dbReference>